<evidence type="ECO:0000313" key="3">
    <source>
        <dbReference type="EMBL" id="MEE4544690.1"/>
    </source>
</evidence>
<dbReference type="PANTHER" id="PTHR35526:SF3">
    <property type="entry name" value="ANTI-SIGMA-F FACTOR RSBW"/>
    <property type="match status" value="1"/>
</dbReference>
<feature type="domain" description="Histidine kinase/HSP90-like ATPase" evidence="2">
    <location>
        <begin position="5"/>
        <end position="118"/>
    </location>
</feature>
<proteinExistence type="predicted"/>
<keyword evidence="3" id="KW-0547">Nucleotide-binding</keyword>
<dbReference type="InterPro" id="IPR050267">
    <property type="entry name" value="Anti-sigma-factor_SerPK"/>
</dbReference>
<evidence type="ECO:0000259" key="2">
    <source>
        <dbReference type="Pfam" id="PF13581"/>
    </source>
</evidence>
<dbReference type="CDD" id="cd16936">
    <property type="entry name" value="HATPase_RsbW-like"/>
    <property type="match status" value="1"/>
</dbReference>
<keyword evidence="4" id="KW-1185">Reference proteome</keyword>
<keyword evidence="1" id="KW-0723">Serine/threonine-protein kinase</keyword>
<name>A0ABU7PFV7_9ACTN</name>
<dbReference type="InterPro" id="IPR003594">
    <property type="entry name" value="HATPase_dom"/>
</dbReference>
<dbReference type="Proteomes" id="UP001344658">
    <property type="component" value="Unassembled WGS sequence"/>
</dbReference>
<dbReference type="GO" id="GO:0005524">
    <property type="term" value="F:ATP binding"/>
    <property type="evidence" value="ECO:0007669"/>
    <property type="project" value="UniProtKB-KW"/>
</dbReference>
<keyword evidence="3" id="KW-0067">ATP-binding</keyword>
<dbReference type="SUPFAM" id="SSF55874">
    <property type="entry name" value="ATPase domain of HSP90 chaperone/DNA topoisomerase II/histidine kinase"/>
    <property type="match status" value="1"/>
</dbReference>
<dbReference type="Pfam" id="PF13581">
    <property type="entry name" value="HATPase_c_2"/>
    <property type="match status" value="1"/>
</dbReference>
<comment type="caution">
    <text evidence="3">The sequence shown here is derived from an EMBL/GenBank/DDBJ whole genome shotgun (WGS) entry which is preliminary data.</text>
</comment>
<dbReference type="PANTHER" id="PTHR35526">
    <property type="entry name" value="ANTI-SIGMA-F FACTOR RSBW-RELATED"/>
    <property type="match status" value="1"/>
</dbReference>
<dbReference type="InterPro" id="IPR036890">
    <property type="entry name" value="HATPase_C_sf"/>
</dbReference>
<keyword evidence="1" id="KW-0808">Transferase</keyword>
<keyword evidence="1" id="KW-0418">Kinase</keyword>
<evidence type="ECO:0000313" key="4">
    <source>
        <dbReference type="Proteomes" id="UP001344658"/>
    </source>
</evidence>
<dbReference type="EMBL" id="JAZEWV010000020">
    <property type="protein sequence ID" value="MEE4544690.1"/>
    <property type="molecule type" value="Genomic_DNA"/>
</dbReference>
<reference evidence="3 4" key="1">
    <citation type="submission" date="2023-12" db="EMBL/GenBank/DDBJ databases">
        <title>Streptomyces sp. V4-01.</title>
        <authorList>
            <person name="Somphong A."/>
            <person name="Phongsopitanun W."/>
        </authorList>
    </citation>
    <scope>NUCLEOTIDE SEQUENCE [LARGE SCALE GENOMIC DNA]</scope>
    <source>
        <strain evidence="3 4">V4-01</strain>
    </source>
</reference>
<protein>
    <submittedName>
        <fullName evidence="3">ATP-binding protein</fullName>
    </submittedName>
</protein>
<organism evidence="3 4">
    <name type="scientific">Actinacidiphila polyblastidii</name>
    <dbReference type="NCBI Taxonomy" id="3110430"/>
    <lineage>
        <taxon>Bacteria</taxon>
        <taxon>Bacillati</taxon>
        <taxon>Actinomycetota</taxon>
        <taxon>Actinomycetes</taxon>
        <taxon>Kitasatosporales</taxon>
        <taxon>Streptomycetaceae</taxon>
        <taxon>Actinacidiphila</taxon>
    </lineage>
</organism>
<sequence>MTFLNLPSSVPAVRALVRRVTAVWGYETQFIEDAELVASELTANAVLHAQDDCDRLDVRLKPAHQRLRIEVADAGSYLPHQKSPDFAAERGRGLPLVEALCGRWGVVLETPGGKTVWAELVTSEP</sequence>
<dbReference type="Gene3D" id="3.30.565.10">
    <property type="entry name" value="Histidine kinase-like ATPase, C-terminal domain"/>
    <property type="match status" value="1"/>
</dbReference>
<dbReference type="RefSeq" id="WP_330797708.1">
    <property type="nucleotide sequence ID" value="NZ_JAZEWV010000020.1"/>
</dbReference>
<accession>A0ABU7PFV7</accession>
<gene>
    <name evidence="3" type="ORF">V2S66_22285</name>
</gene>
<evidence type="ECO:0000256" key="1">
    <source>
        <dbReference type="ARBA" id="ARBA00022527"/>
    </source>
</evidence>